<organism evidence="1">
    <name type="scientific">Ixodes ricinus</name>
    <name type="common">Common tick</name>
    <name type="synonym">Acarus ricinus</name>
    <dbReference type="NCBI Taxonomy" id="34613"/>
    <lineage>
        <taxon>Eukaryota</taxon>
        <taxon>Metazoa</taxon>
        <taxon>Ecdysozoa</taxon>
        <taxon>Arthropoda</taxon>
        <taxon>Chelicerata</taxon>
        <taxon>Arachnida</taxon>
        <taxon>Acari</taxon>
        <taxon>Parasitiformes</taxon>
        <taxon>Ixodida</taxon>
        <taxon>Ixodoidea</taxon>
        <taxon>Ixodidae</taxon>
        <taxon>Ixodinae</taxon>
        <taxon>Ixodes</taxon>
    </lineage>
</organism>
<accession>A0A6B0UCL0</accession>
<proteinExistence type="predicted"/>
<protein>
    <submittedName>
        <fullName evidence="1">Putative secreted protein</fullName>
    </submittedName>
</protein>
<dbReference type="EMBL" id="GIFC01004312">
    <property type="protein sequence ID" value="MXU86395.1"/>
    <property type="molecule type" value="Transcribed_RNA"/>
</dbReference>
<dbReference type="AlphaFoldDB" id="A0A6B0UCL0"/>
<sequence>MVSSALRSNVCTCLAPASASWRAAAHSLHSSQSRATSAQRRLAVSLCGWRSAARVRPSCWMRRTRSSLACRVVRNASNFCCRISTRSRSLP</sequence>
<reference evidence="1" key="1">
    <citation type="submission" date="2019-12" db="EMBL/GenBank/DDBJ databases">
        <title>An insight into the sialome of adult female Ixodes ricinus ticks feeding for 6 days.</title>
        <authorList>
            <person name="Perner J."/>
            <person name="Ribeiro J.M.C."/>
        </authorList>
    </citation>
    <scope>NUCLEOTIDE SEQUENCE</scope>
    <source>
        <strain evidence="1">Semi-engorged</strain>
        <tissue evidence="1">Salivary glands</tissue>
    </source>
</reference>
<evidence type="ECO:0000313" key="1">
    <source>
        <dbReference type="EMBL" id="MXU86395.1"/>
    </source>
</evidence>
<name>A0A6B0UCL0_IXORI</name>